<dbReference type="EMBL" id="FUKI01000102">
    <property type="protein sequence ID" value="SJM92389.1"/>
    <property type="molecule type" value="Genomic_DNA"/>
</dbReference>
<evidence type="ECO:0000256" key="2">
    <source>
        <dbReference type="ARBA" id="ARBA00022723"/>
    </source>
</evidence>
<organism evidence="10 11">
    <name type="scientific">Crenothrix polyspora</name>
    <dbReference type="NCBI Taxonomy" id="360316"/>
    <lineage>
        <taxon>Bacteria</taxon>
        <taxon>Pseudomonadati</taxon>
        <taxon>Pseudomonadota</taxon>
        <taxon>Gammaproteobacteria</taxon>
        <taxon>Methylococcales</taxon>
        <taxon>Crenotrichaceae</taxon>
        <taxon>Crenothrix</taxon>
    </lineage>
</organism>
<evidence type="ECO:0000256" key="1">
    <source>
        <dbReference type="ARBA" id="ARBA00022598"/>
    </source>
</evidence>
<dbReference type="EC" id="6.1.1.-" evidence="7"/>
<dbReference type="InterPro" id="IPR014729">
    <property type="entry name" value="Rossmann-like_a/b/a_fold"/>
</dbReference>
<evidence type="ECO:0000256" key="8">
    <source>
        <dbReference type="RuleBase" id="RU363037"/>
    </source>
</evidence>
<dbReference type="PANTHER" id="PTHR43311:SF1">
    <property type="entry name" value="GLUTAMYL-Q TRNA(ASP) SYNTHETASE"/>
    <property type="match status" value="1"/>
</dbReference>
<name>A0A1R4H852_9GAMM</name>
<protein>
    <recommendedName>
        <fullName evidence="7">Glutamyl-Q tRNA(Asp) synthetase</fullName>
        <shortName evidence="7">Glu-Q-RSs</shortName>
        <ecNumber evidence="7">6.1.1.-</ecNumber>
    </recommendedName>
</protein>
<dbReference type="GO" id="GO:0005829">
    <property type="term" value="C:cytosol"/>
    <property type="evidence" value="ECO:0007669"/>
    <property type="project" value="TreeGrafter"/>
</dbReference>
<reference evidence="11" key="1">
    <citation type="submission" date="2017-02" db="EMBL/GenBank/DDBJ databases">
        <authorList>
            <person name="Daims H."/>
        </authorList>
    </citation>
    <scope>NUCLEOTIDE SEQUENCE [LARGE SCALE GENOMIC DNA]</scope>
</reference>
<dbReference type="NCBIfam" id="NF004314">
    <property type="entry name" value="PRK05710.1-3"/>
    <property type="match status" value="1"/>
</dbReference>
<evidence type="ECO:0000256" key="6">
    <source>
        <dbReference type="ARBA" id="ARBA00023146"/>
    </source>
</evidence>
<feature type="domain" description="Glutamyl/glutaminyl-tRNA synthetase class Ib catalytic" evidence="9">
    <location>
        <begin position="13"/>
        <end position="251"/>
    </location>
</feature>
<feature type="short sequence motif" description="'KMSKS' region" evidence="7">
    <location>
        <begin position="239"/>
        <end position="243"/>
    </location>
</feature>
<comment type="similarity">
    <text evidence="7">Belongs to the class-I aminoacyl-tRNA synthetase family. GluQ subfamily.</text>
</comment>
<gene>
    <name evidence="10" type="primary">yadB</name>
    <name evidence="7" type="synonym">gluQ</name>
    <name evidence="10" type="ORF">CRENPOLYSF1_280004</name>
</gene>
<evidence type="ECO:0000256" key="7">
    <source>
        <dbReference type="HAMAP-Rule" id="MF_01428"/>
    </source>
</evidence>
<feature type="binding site" evidence="7">
    <location>
        <position position="49"/>
    </location>
    <ligand>
        <name>L-glutamate</name>
        <dbReference type="ChEBI" id="CHEBI:29985"/>
    </ligand>
</feature>
<feature type="binding site" evidence="7">
    <location>
        <position position="183"/>
    </location>
    <ligand>
        <name>L-glutamate</name>
        <dbReference type="ChEBI" id="CHEBI:29985"/>
    </ligand>
</feature>
<feature type="binding site" evidence="7">
    <location>
        <position position="125"/>
    </location>
    <ligand>
        <name>Zn(2+)</name>
        <dbReference type="ChEBI" id="CHEBI:29105"/>
    </ligand>
</feature>
<dbReference type="AlphaFoldDB" id="A0A1R4H852"/>
<evidence type="ECO:0000313" key="11">
    <source>
        <dbReference type="Proteomes" id="UP000195667"/>
    </source>
</evidence>
<dbReference type="InterPro" id="IPR020058">
    <property type="entry name" value="Glu/Gln-tRNA-synth_Ib_cat-dom"/>
</dbReference>
<accession>A0A1R4H852</accession>
<sequence>MLNVSDTSRYIGRFAPSPTGSLHLGSLYTALASFLDAKAQQGLWLLRIDDLDTPRNTKDAAGNILTTLEAFGLQWDDEVYYQSHHISIYNDILATLQHHKLIYPCTCSRKTLTTSQSNTATEVIYPNNCRDNTFPCPTPHALRIKTDNRNIAFNDRLQGLISQQLASQHGDFILKRKDHIIAYQFAVVIDDDRQSVNHVVRGMDLLDSTAKQIYLQQRLGLNTPNYLHVPIITDEQGFKLSKQTKAQAVDLKSPTLVIFKLLHLLKQQLPVELQNASAAELLNWAITHWNPAALKPIAAIPLDD</sequence>
<evidence type="ECO:0000313" key="10">
    <source>
        <dbReference type="EMBL" id="SJM92389.1"/>
    </source>
</evidence>
<keyword evidence="8" id="KW-0648">Protein biosynthesis</keyword>
<dbReference type="Pfam" id="PF00749">
    <property type="entry name" value="tRNA-synt_1c"/>
    <property type="match status" value="1"/>
</dbReference>
<comment type="cofactor">
    <cofactor evidence="7">
        <name>Zn(2+)</name>
        <dbReference type="ChEBI" id="CHEBI:29105"/>
    </cofactor>
    <text evidence="7">Binds 1 zinc ion per subunit.</text>
</comment>
<dbReference type="HAMAP" id="MF_01428">
    <property type="entry name" value="Glu_Q_tRNA_synth"/>
    <property type="match status" value="1"/>
</dbReference>
<keyword evidence="11" id="KW-1185">Reference proteome</keyword>
<dbReference type="FunFam" id="3.40.50.620:FF:000093">
    <property type="entry name" value="Glutamyl-Q tRNA(Asp) synthetase"/>
    <property type="match status" value="1"/>
</dbReference>
<feature type="binding site" evidence="7">
    <location>
        <position position="201"/>
    </location>
    <ligand>
        <name>L-glutamate</name>
        <dbReference type="ChEBI" id="CHEBI:29985"/>
    </ligand>
</feature>
<evidence type="ECO:0000259" key="9">
    <source>
        <dbReference type="Pfam" id="PF00749"/>
    </source>
</evidence>
<dbReference type="NCBIfam" id="TIGR03838">
    <property type="entry name" value="queuosine_YadB"/>
    <property type="match status" value="1"/>
</dbReference>
<dbReference type="GO" id="GO:0005524">
    <property type="term" value="F:ATP binding"/>
    <property type="evidence" value="ECO:0007669"/>
    <property type="project" value="UniProtKB-KW"/>
</dbReference>
<keyword evidence="5 7" id="KW-0067">ATP-binding</keyword>
<dbReference type="GO" id="GO:0008270">
    <property type="term" value="F:zinc ion binding"/>
    <property type="evidence" value="ECO:0007669"/>
    <property type="project" value="UniProtKB-UniRule"/>
</dbReference>
<dbReference type="GO" id="GO:0006424">
    <property type="term" value="P:glutamyl-tRNA aminoacylation"/>
    <property type="evidence" value="ECO:0007669"/>
    <property type="project" value="InterPro"/>
</dbReference>
<feature type="binding site" evidence="7">
    <location>
        <begin position="13"/>
        <end position="17"/>
    </location>
    <ligand>
        <name>L-glutamate</name>
        <dbReference type="ChEBI" id="CHEBI:29985"/>
    </ligand>
</feature>
<evidence type="ECO:0000256" key="4">
    <source>
        <dbReference type="ARBA" id="ARBA00022833"/>
    </source>
</evidence>
<dbReference type="Proteomes" id="UP000195667">
    <property type="component" value="Unassembled WGS sequence"/>
</dbReference>
<feature type="binding site" evidence="7">
    <location>
        <position position="242"/>
    </location>
    <ligand>
        <name>ATP</name>
        <dbReference type="ChEBI" id="CHEBI:30616"/>
    </ligand>
</feature>
<evidence type="ECO:0000256" key="5">
    <source>
        <dbReference type="ARBA" id="ARBA00022840"/>
    </source>
</evidence>
<dbReference type="InterPro" id="IPR049940">
    <property type="entry name" value="GluQ/Sye"/>
</dbReference>
<comment type="function">
    <text evidence="7">Catalyzes the tRNA-independent activation of glutamate in presence of ATP and the subsequent transfer of glutamate onto a tRNA(Asp). Glutamate is transferred on the 2-amino-5-(4,5-dihydroxy-2-cyclopenten-1-yl) moiety of the queuosine in the wobble position of the QUC anticodon.</text>
</comment>
<keyword evidence="6 7" id="KW-0030">Aminoacyl-tRNA synthetase</keyword>
<dbReference type="InterPro" id="IPR000924">
    <property type="entry name" value="Glu/Gln-tRNA-synth"/>
</dbReference>
<keyword evidence="3 7" id="KW-0547">Nucleotide-binding</keyword>
<feature type="binding site" evidence="7">
    <location>
        <position position="129"/>
    </location>
    <ligand>
        <name>Zn(2+)</name>
        <dbReference type="ChEBI" id="CHEBI:29105"/>
    </ligand>
</feature>
<proteinExistence type="inferred from homology"/>
<dbReference type="Gene3D" id="3.40.50.620">
    <property type="entry name" value="HUPs"/>
    <property type="match status" value="1"/>
</dbReference>
<feature type="binding site" evidence="7">
    <location>
        <position position="105"/>
    </location>
    <ligand>
        <name>Zn(2+)</name>
        <dbReference type="ChEBI" id="CHEBI:29105"/>
    </ligand>
</feature>
<dbReference type="SUPFAM" id="SSF52374">
    <property type="entry name" value="Nucleotidylyl transferase"/>
    <property type="match status" value="1"/>
</dbReference>
<keyword evidence="2 7" id="KW-0479">Metal-binding</keyword>
<dbReference type="GO" id="GO:0006400">
    <property type="term" value="P:tRNA modification"/>
    <property type="evidence" value="ECO:0007669"/>
    <property type="project" value="InterPro"/>
</dbReference>
<feature type="binding site" evidence="7">
    <location>
        <position position="107"/>
    </location>
    <ligand>
        <name>Zn(2+)</name>
        <dbReference type="ChEBI" id="CHEBI:29105"/>
    </ligand>
</feature>
<dbReference type="InterPro" id="IPR022380">
    <property type="entry name" value="Glu-Q_tRNA(Asp)_Synthase"/>
</dbReference>
<dbReference type="PANTHER" id="PTHR43311">
    <property type="entry name" value="GLUTAMATE--TRNA LIGASE"/>
    <property type="match status" value="1"/>
</dbReference>
<feature type="short sequence motif" description="'HIGH' region" evidence="7">
    <location>
        <begin position="16"/>
        <end position="26"/>
    </location>
</feature>
<keyword evidence="1 7" id="KW-0436">Ligase</keyword>
<keyword evidence="4 7" id="KW-0862">Zinc</keyword>
<dbReference type="PRINTS" id="PR00987">
    <property type="entry name" value="TRNASYNTHGLU"/>
</dbReference>
<evidence type="ECO:0000256" key="3">
    <source>
        <dbReference type="ARBA" id="ARBA00022741"/>
    </source>
</evidence>
<dbReference type="GO" id="GO:0004818">
    <property type="term" value="F:glutamate-tRNA ligase activity"/>
    <property type="evidence" value="ECO:0007669"/>
    <property type="project" value="TreeGrafter"/>
</dbReference>